<sequence>MKRSWEEKLKKIEELASYYESNPLPPVYKPRLSKPFLPSPVWKIFCRQADAFNYVKTCKEHVHVFALEKSTQSGPRFYLVTSYEELWFYYSKGYKTSLMHCYEVIPEKDPCKLYFDLEFYKSANPDADGKSMVTKLIELVSEKLKELYGVNCSEEDVLNLDSSTDEKFSRHLIFLPQKAVFKDNIHVGNFVRRILQPAIRFIESNAAAVIPEGAGHVFQCSTEGVGSDGSLTNLTAVGDTSEDWPAIAHKTKDTETSCQGQNLEFSFLIVNDKAGNKQLLVDLGVYTKNRNFRMYKSSKAGKNVILKIAEENKFVPKCEQNVSMEEAYFLSSLVCNVRVRDDTKVLSSGLSEEEGSVSVVLNSQNTRSSKDSMDGCQDSPYPEIDSFVRSLVNKDGVRGGIRRWNYFSPDEILVYDISGYRWCANIGRAHKSNNIMILVDLKKEVWYQKCHDPVCREKNFKSQSFPLPPRICLPFLFKQEEECESRNIEVKPHSDVSDLSNTSVSVEKRLSQGFLLSDSKWDNASDDACFLEATEDVELAEAANDSLNYAMEEIPDEILLEALRKQDTCNKDSN</sequence>
<keyword evidence="4" id="KW-0808">Transferase</keyword>
<dbReference type="EC" id="2.7.7.7" evidence="2"/>
<dbReference type="GO" id="GO:0003887">
    <property type="term" value="F:DNA-directed DNA polymerase activity"/>
    <property type="evidence" value="ECO:0007669"/>
    <property type="project" value="UniProtKB-KW"/>
</dbReference>
<reference evidence="9" key="3">
    <citation type="submission" date="2025-09" db="UniProtKB">
        <authorList>
            <consortium name="Ensembl"/>
        </authorList>
    </citation>
    <scope>IDENTIFICATION</scope>
</reference>
<organism evidence="9 10">
    <name type="scientific">Melopsittacus undulatus</name>
    <name type="common">Budgerigar</name>
    <name type="synonym">Psittacus undulatus</name>
    <dbReference type="NCBI Taxonomy" id="13146"/>
    <lineage>
        <taxon>Eukaryota</taxon>
        <taxon>Metazoa</taxon>
        <taxon>Chordata</taxon>
        <taxon>Craniata</taxon>
        <taxon>Vertebrata</taxon>
        <taxon>Euteleostomi</taxon>
        <taxon>Archelosauria</taxon>
        <taxon>Archosauria</taxon>
        <taxon>Dinosauria</taxon>
        <taxon>Saurischia</taxon>
        <taxon>Theropoda</taxon>
        <taxon>Coelurosauria</taxon>
        <taxon>Aves</taxon>
        <taxon>Neognathae</taxon>
        <taxon>Neoaves</taxon>
        <taxon>Telluraves</taxon>
        <taxon>Australaves</taxon>
        <taxon>Psittaciformes</taxon>
        <taxon>Psittaculidae</taxon>
        <taxon>Melopsittacus</taxon>
    </lineage>
</organism>
<dbReference type="Ensembl" id="ENSMUNT00000001988.2">
    <property type="protein sequence ID" value="ENSMUNP00000001703.2"/>
    <property type="gene ID" value="ENSMUNG00000001465.2"/>
</dbReference>
<evidence type="ECO:0000313" key="9">
    <source>
        <dbReference type="Ensembl" id="ENSMUNP00000001703.2"/>
    </source>
</evidence>
<protein>
    <recommendedName>
        <fullName evidence="5">DNA-directed primase/polymerase protein</fullName>
        <ecNumber evidence="7">2.7.7.102</ecNumber>
        <ecNumber evidence="2">2.7.7.7</ecNumber>
    </recommendedName>
</protein>
<evidence type="ECO:0000256" key="8">
    <source>
        <dbReference type="ARBA" id="ARBA00047303"/>
    </source>
</evidence>
<evidence type="ECO:0000256" key="7">
    <source>
        <dbReference type="ARBA" id="ARBA00044768"/>
    </source>
</evidence>
<accession>A0A8C6N734</accession>
<dbReference type="CTD" id="201973"/>
<dbReference type="GO" id="GO:0000428">
    <property type="term" value="C:DNA-directed RNA polymerase complex"/>
    <property type="evidence" value="ECO:0007669"/>
    <property type="project" value="UniProtKB-KW"/>
</dbReference>
<comment type="catalytic activity">
    <reaction evidence="6">
        <text>ssDNA + n NTP = ssDNA/pppN(pN)n-1 hybrid + (n-1) diphosphate.</text>
        <dbReference type="EC" id="2.7.7.102"/>
    </reaction>
</comment>
<evidence type="ECO:0000256" key="2">
    <source>
        <dbReference type="ARBA" id="ARBA00012417"/>
    </source>
</evidence>
<comment type="catalytic activity">
    <reaction evidence="8">
        <text>DNA(n) + a 2'-deoxyribonucleoside 5'-triphosphate = DNA(n+1) + diphosphate</text>
        <dbReference type="Rhea" id="RHEA:22508"/>
        <dbReference type="Rhea" id="RHEA-COMP:17339"/>
        <dbReference type="Rhea" id="RHEA-COMP:17340"/>
        <dbReference type="ChEBI" id="CHEBI:33019"/>
        <dbReference type="ChEBI" id="CHEBI:61560"/>
        <dbReference type="ChEBI" id="CHEBI:173112"/>
        <dbReference type="EC" id="2.7.7.7"/>
    </reaction>
    <physiologicalReaction direction="left-to-right" evidence="8">
        <dbReference type="Rhea" id="RHEA:22509"/>
    </physiologicalReaction>
</comment>
<keyword evidence="3" id="KW-0804">Transcription</keyword>
<dbReference type="CDD" id="cd22256">
    <property type="entry name" value="PrimPol_RBD"/>
    <property type="match status" value="1"/>
</dbReference>
<evidence type="ECO:0000256" key="1">
    <source>
        <dbReference type="ARBA" id="ARBA00009762"/>
    </source>
</evidence>
<dbReference type="GO" id="GO:0031297">
    <property type="term" value="P:replication fork processing"/>
    <property type="evidence" value="ECO:0007669"/>
    <property type="project" value="TreeGrafter"/>
</dbReference>
<keyword evidence="3" id="KW-0240">DNA-directed RNA polymerase</keyword>
<evidence type="ECO:0000256" key="6">
    <source>
        <dbReference type="ARBA" id="ARBA00044677"/>
    </source>
</evidence>
<keyword evidence="10" id="KW-1185">Reference proteome</keyword>
<dbReference type="OrthoDB" id="5988181at2759"/>
<accession>A0A8V5GTU5</accession>
<dbReference type="Pfam" id="PF03121">
    <property type="entry name" value="Herpes_UL52"/>
    <property type="match status" value="1"/>
</dbReference>
<dbReference type="GO" id="GO:0009411">
    <property type="term" value="P:response to UV"/>
    <property type="evidence" value="ECO:0007669"/>
    <property type="project" value="TreeGrafter"/>
</dbReference>
<evidence type="ECO:0000256" key="4">
    <source>
        <dbReference type="ARBA" id="ARBA00022932"/>
    </source>
</evidence>
<evidence type="ECO:0000256" key="3">
    <source>
        <dbReference type="ARBA" id="ARBA00022478"/>
    </source>
</evidence>
<proteinExistence type="inferred from homology"/>
<dbReference type="GO" id="GO:0003682">
    <property type="term" value="F:chromatin binding"/>
    <property type="evidence" value="ECO:0007669"/>
    <property type="project" value="TreeGrafter"/>
</dbReference>
<reference evidence="9" key="1">
    <citation type="submission" date="2020-03" db="EMBL/GenBank/DDBJ databases">
        <title>Melopsittacus undulatus (budgerigar) genome, bMelUnd1, maternal haplotype with Z.</title>
        <authorList>
            <person name="Gedman G."/>
            <person name="Mountcastle J."/>
            <person name="Haase B."/>
            <person name="Formenti G."/>
            <person name="Wright T."/>
            <person name="Apodaca J."/>
            <person name="Pelan S."/>
            <person name="Chow W."/>
            <person name="Rhie A."/>
            <person name="Howe K."/>
            <person name="Fedrigo O."/>
            <person name="Jarvis E.D."/>
        </authorList>
    </citation>
    <scope>NUCLEOTIDE SEQUENCE [LARGE SCALE GENOMIC DNA]</scope>
</reference>
<dbReference type="GO" id="GO:0005759">
    <property type="term" value="C:mitochondrial matrix"/>
    <property type="evidence" value="ECO:0007669"/>
    <property type="project" value="TreeGrafter"/>
</dbReference>
<dbReference type="EC" id="2.7.7.102" evidence="7"/>
<name>A0A8C6N734_MELUD</name>
<dbReference type="AlphaFoldDB" id="A0A8C6N734"/>
<comment type="similarity">
    <text evidence="1">Belongs to the eukaryotic-type primase small subunit family.</text>
</comment>
<reference evidence="9" key="2">
    <citation type="submission" date="2025-08" db="UniProtKB">
        <authorList>
            <consortium name="Ensembl"/>
        </authorList>
    </citation>
    <scope>IDENTIFICATION</scope>
</reference>
<dbReference type="InterPro" id="IPR044917">
    <property type="entry name" value="PRIMPOL"/>
</dbReference>
<evidence type="ECO:0000256" key="5">
    <source>
        <dbReference type="ARBA" id="ARBA00026139"/>
    </source>
</evidence>
<dbReference type="PANTHER" id="PTHR31399">
    <property type="entry name" value="DNA-DIRECTED PRIMASE / POLYMERASE PROTEIN"/>
    <property type="match status" value="1"/>
</dbReference>
<dbReference type="Proteomes" id="UP000694405">
    <property type="component" value="Chromosome 7"/>
</dbReference>
<gene>
    <name evidence="9" type="primary">LOC101868593</name>
</gene>
<keyword evidence="4" id="KW-0548">Nucleotidyltransferase</keyword>
<dbReference type="GO" id="GO:0006264">
    <property type="term" value="P:mitochondrial DNA replication"/>
    <property type="evidence" value="ECO:0007669"/>
    <property type="project" value="TreeGrafter"/>
</dbReference>
<evidence type="ECO:0000313" key="10">
    <source>
        <dbReference type="Proteomes" id="UP000694405"/>
    </source>
</evidence>
<dbReference type="GO" id="GO:0042276">
    <property type="term" value="P:error-prone translesion synthesis"/>
    <property type="evidence" value="ECO:0007669"/>
    <property type="project" value="InterPro"/>
</dbReference>
<keyword evidence="4" id="KW-0239">DNA-directed DNA polymerase</keyword>
<dbReference type="PANTHER" id="PTHR31399:SF0">
    <property type="entry name" value="DNA-DIRECTED PRIMASE_POLYMERASE PROTEIN"/>
    <property type="match status" value="1"/>
</dbReference>
<dbReference type="GO" id="GO:0005634">
    <property type="term" value="C:nucleus"/>
    <property type="evidence" value="ECO:0007669"/>
    <property type="project" value="TreeGrafter"/>
</dbReference>